<evidence type="ECO:0008006" key="5">
    <source>
        <dbReference type="Google" id="ProtNLM"/>
    </source>
</evidence>
<keyword evidence="2" id="KW-0812">Transmembrane</keyword>
<protein>
    <recommendedName>
        <fullName evidence="5">Protease PrsW</fullName>
    </recommendedName>
</protein>
<organism evidence="3 4">
    <name type="scientific">Bythopirellula goksoeyrii</name>
    <dbReference type="NCBI Taxonomy" id="1400387"/>
    <lineage>
        <taxon>Bacteria</taxon>
        <taxon>Pseudomonadati</taxon>
        <taxon>Planctomycetota</taxon>
        <taxon>Planctomycetia</taxon>
        <taxon>Pirellulales</taxon>
        <taxon>Lacipirellulaceae</taxon>
        <taxon>Bythopirellula</taxon>
    </lineage>
</organism>
<keyword evidence="2" id="KW-0472">Membrane</keyword>
<keyword evidence="2" id="KW-1133">Transmembrane helix</keyword>
<dbReference type="OrthoDB" id="243071at2"/>
<feature type="transmembrane region" description="Helical" evidence="2">
    <location>
        <begin position="173"/>
        <end position="193"/>
    </location>
</feature>
<accession>A0A5B9QHI5</accession>
<reference evidence="3 4" key="1">
    <citation type="submission" date="2019-08" db="EMBL/GenBank/DDBJ databases">
        <title>Deep-cultivation of Planctomycetes and their phenomic and genomic characterization uncovers novel biology.</title>
        <authorList>
            <person name="Wiegand S."/>
            <person name="Jogler M."/>
            <person name="Boedeker C."/>
            <person name="Pinto D."/>
            <person name="Vollmers J."/>
            <person name="Rivas-Marin E."/>
            <person name="Kohn T."/>
            <person name="Peeters S.H."/>
            <person name="Heuer A."/>
            <person name="Rast P."/>
            <person name="Oberbeckmann S."/>
            <person name="Bunk B."/>
            <person name="Jeske O."/>
            <person name="Meyerdierks A."/>
            <person name="Storesund J.E."/>
            <person name="Kallscheuer N."/>
            <person name="Luecker S."/>
            <person name="Lage O.M."/>
            <person name="Pohl T."/>
            <person name="Merkel B.J."/>
            <person name="Hornburger P."/>
            <person name="Mueller R.-W."/>
            <person name="Bruemmer F."/>
            <person name="Labrenz M."/>
            <person name="Spormann A.M."/>
            <person name="Op den Camp H."/>
            <person name="Overmann J."/>
            <person name="Amann R."/>
            <person name="Jetten M.S.M."/>
            <person name="Mascher T."/>
            <person name="Medema M.H."/>
            <person name="Devos D.P."/>
            <person name="Kaster A.-K."/>
            <person name="Ovreas L."/>
            <person name="Rohde M."/>
            <person name="Galperin M.Y."/>
            <person name="Jogler C."/>
        </authorList>
    </citation>
    <scope>NUCLEOTIDE SEQUENCE [LARGE SCALE GENOMIC DNA]</scope>
    <source>
        <strain evidence="3 4">Pr1d</strain>
    </source>
</reference>
<dbReference type="PANTHER" id="PTHR36844:SF1">
    <property type="entry name" value="PROTEASE PRSW"/>
    <property type="match status" value="1"/>
</dbReference>
<evidence type="ECO:0000313" key="4">
    <source>
        <dbReference type="Proteomes" id="UP000323917"/>
    </source>
</evidence>
<proteinExistence type="predicted"/>
<dbReference type="EMBL" id="CP042913">
    <property type="protein sequence ID" value="QEG37050.1"/>
    <property type="molecule type" value="Genomic_DNA"/>
</dbReference>
<dbReference type="KEGG" id="bgok:Pr1d_43900"/>
<dbReference type="Pfam" id="PF13367">
    <property type="entry name" value="PrsW-protease"/>
    <property type="match status" value="1"/>
</dbReference>
<feature type="transmembrane region" description="Helical" evidence="2">
    <location>
        <begin position="313"/>
        <end position="332"/>
    </location>
</feature>
<feature type="transmembrane region" description="Helical" evidence="2">
    <location>
        <begin position="282"/>
        <end position="301"/>
    </location>
</feature>
<feature type="transmembrane region" description="Helical" evidence="2">
    <location>
        <begin position="367"/>
        <end position="389"/>
    </location>
</feature>
<keyword evidence="4" id="KW-1185">Reference proteome</keyword>
<evidence type="ECO:0000256" key="1">
    <source>
        <dbReference type="SAM" id="MobiDB-lite"/>
    </source>
</evidence>
<name>A0A5B9QHI5_9BACT</name>
<sequence>MLLVRQYNKSCDIDETANSSEPSRPRPPTIGGAALVQRQKYRGRGRPGSPFGSRNAIISPMTWQHYLRVKSRDPAYLWRMVIGIIAAGVVLGWLAHQLTGGLGFSGPALRAGRDRLEELASGGQWWQVWWEIPQRMFVDFSPGVIALALLAGCCWLVFLLQALRSDTLRDWRVWGALVAIALGGLSVWPTRFFSLWQEYRWHLEFSPEMLPGLRFFVLGVGLREELAKLLCLLPLLALIVRKRDEAAALILSGCVGLGFAINENMGYLTSSQGSDTLGRFLTANPFHIALTGLIGLAVYRACLDFRNQGPQALAVFGVLVFAHGLYDAVIVLPDLAEYAMGGLIIFALVMYQFFHELRSLRPQGGDTISLTATFLAGVSLLTAGTFIYISALAGTATAADNLMTDVIGLGVMVYLFLREMPETMVNV</sequence>
<dbReference type="Proteomes" id="UP000323917">
    <property type="component" value="Chromosome"/>
</dbReference>
<feature type="transmembrane region" description="Helical" evidence="2">
    <location>
        <begin position="76"/>
        <end position="95"/>
    </location>
</feature>
<feature type="region of interest" description="Disordered" evidence="1">
    <location>
        <begin position="1"/>
        <end position="34"/>
    </location>
</feature>
<gene>
    <name evidence="3" type="ORF">Pr1d_43900</name>
</gene>
<dbReference type="PANTHER" id="PTHR36844">
    <property type="entry name" value="PROTEASE PRSW"/>
    <property type="match status" value="1"/>
</dbReference>
<dbReference type="AlphaFoldDB" id="A0A5B9QHI5"/>
<evidence type="ECO:0000313" key="3">
    <source>
        <dbReference type="EMBL" id="QEG37050.1"/>
    </source>
</evidence>
<dbReference type="InterPro" id="IPR026898">
    <property type="entry name" value="PrsW"/>
</dbReference>
<evidence type="ECO:0000256" key="2">
    <source>
        <dbReference type="SAM" id="Phobius"/>
    </source>
</evidence>
<feature type="transmembrane region" description="Helical" evidence="2">
    <location>
        <begin position="140"/>
        <end position="161"/>
    </location>
</feature>
<dbReference type="GO" id="GO:0008233">
    <property type="term" value="F:peptidase activity"/>
    <property type="evidence" value="ECO:0007669"/>
    <property type="project" value="InterPro"/>
</dbReference>
<feature type="transmembrane region" description="Helical" evidence="2">
    <location>
        <begin position="401"/>
        <end position="417"/>
    </location>
</feature>
<feature type="transmembrane region" description="Helical" evidence="2">
    <location>
        <begin position="338"/>
        <end position="355"/>
    </location>
</feature>